<dbReference type="Proteomes" id="UP000780801">
    <property type="component" value="Unassembled WGS sequence"/>
</dbReference>
<dbReference type="PROSITE" id="PS00027">
    <property type="entry name" value="HOMEOBOX_1"/>
    <property type="match status" value="1"/>
</dbReference>
<dbReference type="OrthoDB" id="6159439at2759"/>
<dbReference type="InterPro" id="IPR009057">
    <property type="entry name" value="Homeodomain-like_sf"/>
</dbReference>
<dbReference type="PROSITE" id="PS50071">
    <property type="entry name" value="HOMEOBOX_2"/>
    <property type="match status" value="1"/>
</dbReference>
<feature type="compositionally biased region" description="Low complexity" evidence="8">
    <location>
        <begin position="87"/>
        <end position="110"/>
    </location>
</feature>
<keyword evidence="3 6" id="KW-0238">DNA-binding</keyword>
<dbReference type="InterPro" id="IPR001356">
    <property type="entry name" value="HD"/>
</dbReference>
<comment type="caution">
    <text evidence="10">The sequence shown here is derived from an EMBL/GenBank/DDBJ whole genome shotgun (WGS) entry which is preliminary data.</text>
</comment>
<dbReference type="InterPro" id="IPR017970">
    <property type="entry name" value="Homeobox_CS"/>
</dbReference>
<feature type="region of interest" description="Disordered" evidence="8">
    <location>
        <begin position="1"/>
        <end position="55"/>
    </location>
</feature>
<feature type="domain" description="Homeobox" evidence="9">
    <location>
        <begin position="25"/>
        <end position="85"/>
    </location>
</feature>
<gene>
    <name evidence="10" type="ORF">BGW38_010347</name>
</gene>
<name>A0A9P6FX39_9FUNG</name>
<dbReference type="PANTHER" id="PTHR45793">
    <property type="entry name" value="HOMEOBOX PROTEIN"/>
    <property type="match status" value="1"/>
</dbReference>
<dbReference type="GO" id="GO:0005634">
    <property type="term" value="C:nucleus"/>
    <property type="evidence" value="ECO:0007669"/>
    <property type="project" value="UniProtKB-SubCell"/>
</dbReference>
<dbReference type="SMART" id="SM00389">
    <property type="entry name" value="HOX"/>
    <property type="match status" value="1"/>
</dbReference>
<evidence type="ECO:0000256" key="6">
    <source>
        <dbReference type="PROSITE-ProRule" id="PRU00108"/>
    </source>
</evidence>
<dbReference type="AlphaFoldDB" id="A0A9P6FX39"/>
<evidence type="ECO:0000256" key="1">
    <source>
        <dbReference type="ARBA" id="ARBA00004123"/>
    </source>
</evidence>
<dbReference type="Gene3D" id="1.10.10.60">
    <property type="entry name" value="Homeodomain-like"/>
    <property type="match status" value="1"/>
</dbReference>
<evidence type="ECO:0000313" key="10">
    <source>
        <dbReference type="EMBL" id="KAF9583052.1"/>
    </source>
</evidence>
<protein>
    <recommendedName>
        <fullName evidence="9">Homeobox domain-containing protein</fullName>
    </recommendedName>
</protein>
<feature type="DNA-binding region" description="Homeobox" evidence="6">
    <location>
        <begin position="27"/>
        <end position="86"/>
    </location>
</feature>
<proteinExistence type="predicted"/>
<evidence type="ECO:0000256" key="3">
    <source>
        <dbReference type="ARBA" id="ARBA00023125"/>
    </source>
</evidence>
<dbReference type="GO" id="GO:0000981">
    <property type="term" value="F:DNA-binding transcription factor activity, RNA polymerase II-specific"/>
    <property type="evidence" value="ECO:0007669"/>
    <property type="project" value="InterPro"/>
</dbReference>
<dbReference type="EMBL" id="JAABOA010000828">
    <property type="protein sequence ID" value="KAF9583052.1"/>
    <property type="molecule type" value="Genomic_DNA"/>
</dbReference>
<evidence type="ECO:0000256" key="7">
    <source>
        <dbReference type="RuleBase" id="RU000682"/>
    </source>
</evidence>
<evidence type="ECO:0000313" key="11">
    <source>
        <dbReference type="Proteomes" id="UP000780801"/>
    </source>
</evidence>
<feature type="region of interest" description="Disordered" evidence="8">
    <location>
        <begin position="150"/>
        <end position="211"/>
    </location>
</feature>
<dbReference type="CDD" id="cd00086">
    <property type="entry name" value="homeodomain"/>
    <property type="match status" value="1"/>
</dbReference>
<comment type="subcellular location">
    <subcellularLocation>
        <location evidence="1 6 7">Nucleus</location>
    </subcellularLocation>
</comment>
<feature type="compositionally biased region" description="Polar residues" evidence="8">
    <location>
        <begin position="154"/>
        <end position="179"/>
    </location>
</feature>
<keyword evidence="11" id="KW-1185">Reference proteome</keyword>
<feature type="compositionally biased region" description="Basic and acidic residues" evidence="8">
    <location>
        <begin position="198"/>
        <end position="211"/>
    </location>
</feature>
<keyword evidence="4 6" id="KW-0371">Homeobox</keyword>
<keyword evidence="5 6" id="KW-0539">Nucleus</keyword>
<evidence type="ECO:0000259" key="9">
    <source>
        <dbReference type="PROSITE" id="PS50071"/>
    </source>
</evidence>
<evidence type="ECO:0000256" key="2">
    <source>
        <dbReference type="ARBA" id="ARBA00022473"/>
    </source>
</evidence>
<feature type="compositionally biased region" description="Basic and acidic residues" evidence="8">
    <location>
        <begin position="41"/>
        <end position="55"/>
    </location>
</feature>
<evidence type="ECO:0000256" key="4">
    <source>
        <dbReference type="ARBA" id="ARBA00023155"/>
    </source>
</evidence>
<dbReference type="PANTHER" id="PTHR45793:SF5">
    <property type="entry name" value="HOMEOTIC PROTEIN OCELLILESS"/>
    <property type="match status" value="1"/>
</dbReference>
<dbReference type="Pfam" id="PF00046">
    <property type="entry name" value="Homeodomain"/>
    <property type="match status" value="1"/>
</dbReference>
<accession>A0A9P6FX39</accession>
<feature type="region of interest" description="Disordered" evidence="8">
    <location>
        <begin position="80"/>
        <end position="110"/>
    </location>
</feature>
<evidence type="ECO:0000256" key="5">
    <source>
        <dbReference type="ARBA" id="ARBA00023242"/>
    </source>
</evidence>
<dbReference type="GO" id="GO:0000978">
    <property type="term" value="F:RNA polymerase II cis-regulatory region sequence-specific DNA binding"/>
    <property type="evidence" value="ECO:0007669"/>
    <property type="project" value="TreeGrafter"/>
</dbReference>
<dbReference type="SUPFAM" id="SSF46689">
    <property type="entry name" value="Homeodomain-like"/>
    <property type="match status" value="1"/>
</dbReference>
<organism evidence="10 11">
    <name type="scientific">Lunasporangiospora selenospora</name>
    <dbReference type="NCBI Taxonomy" id="979761"/>
    <lineage>
        <taxon>Eukaryota</taxon>
        <taxon>Fungi</taxon>
        <taxon>Fungi incertae sedis</taxon>
        <taxon>Mucoromycota</taxon>
        <taxon>Mortierellomycotina</taxon>
        <taxon>Mortierellomycetes</taxon>
        <taxon>Mortierellales</taxon>
        <taxon>Mortierellaceae</taxon>
        <taxon>Lunasporangiospora</taxon>
    </lineage>
</organism>
<evidence type="ECO:0000256" key="8">
    <source>
        <dbReference type="SAM" id="MobiDB-lite"/>
    </source>
</evidence>
<keyword evidence="2" id="KW-0217">Developmental protein</keyword>
<reference evidence="10" key="1">
    <citation type="journal article" date="2020" name="Fungal Divers.">
        <title>Resolving the Mortierellaceae phylogeny through synthesis of multi-gene phylogenetics and phylogenomics.</title>
        <authorList>
            <person name="Vandepol N."/>
            <person name="Liber J."/>
            <person name="Desiro A."/>
            <person name="Na H."/>
            <person name="Kennedy M."/>
            <person name="Barry K."/>
            <person name="Grigoriev I.V."/>
            <person name="Miller A.N."/>
            <person name="O'Donnell K."/>
            <person name="Stajich J.E."/>
            <person name="Bonito G."/>
        </authorList>
    </citation>
    <scope>NUCLEOTIDE SEQUENCE</scope>
    <source>
        <strain evidence="10">KOD1015</strain>
    </source>
</reference>
<sequence>MTLPSAASEMQPSPHGELRTTFYNPHEIKRRRRTSRSQAKTLEKAFDENPRPNAITRRDLAQKLAMTARGVQVWFQNRRAKNKQVHTTPSTTNTTTTAAPTAPSSSAPNSTIIGSLTGENVADHDREAVEFSGEQYPQSNEGPFGLSFPDGHLRSSTTMEDQGESTNALDAQVADQSAEGTIEKRTLPSEEMSLSADYHQHHFHQGERASP</sequence>